<organism evidence="19">
    <name type="scientific">Thelazia callipaeda</name>
    <name type="common">Oriental eyeworm</name>
    <name type="synonym">Parasitic nematode</name>
    <dbReference type="NCBI Taxonomy" id="103827"/>
    <lineage>
        <taxon>Eukaryota</taxon>
        <taxon>Metazoa</taxon>
        <taxon>Ecdysozoa</taxon>
        <taxon>Nematoda</taxon>
        <taxon>Chromadorea</taxon>
        <taxon>Rhabditida</taxon>
        <taxon>Spirurina</taxon>
        <taxon>Spiruromorpha</taxon>
        <taxon>Thelazioidea</taxon>
        <taxon>Thelaziidae</taxon>
        <taxon>Thelazia</taxon>
    </lineage>
</organism>
<dbReference type="Pfam" id="PF15613">
    <property type="entry name" value="WSD"/>
    <property type="match status" value="1"/>
</dbReference>
<accession>A0A0N5D0Y7</accession>
<evidence type="ECO:0000256" key="7">
    <source>
        <dbReference type="ARBA" id="ARBA00023054"/>
    </source>
</evidence>
<feature type="coiled-coil region" evidence="13">
    <location>
        <begin position="864"/>
        <end position="891"/>
    </location>
</feature>
<dbReference type="SUPFAM" id="SSF54171">
    <property type="entry name" value="DNA-binding domain"/>
    <property type="match status" value="1"/>
</dbReference>
<dbReference type="InterPro" id="IPR013083">
    <property type="entry name" value="Znf_RING/FYVE/PHD"/>
</dbReference>
<dbReference type="OMA" id="GMIMWER"/>
<dbReference type="InterPro" id="IPR011011">
    <property type="entry name" value="Znf_FYVE_PHD"/>
</dbReference>
<dbReference type="InterPro" id="IPR016177">
    <property type="entry name" value="DNA-bd_dom_sf"/>
</dbReference>
<dbReference type="InterPro" id="IPR018359">
    <property type="entry name" value="Bromodomain_CS"/>
</dbReference>
<dbReference type="InterPro" id="IPR001965">
    <property type="entry name" value="Znf_PHD"/>
</dbReference>
<comment type="subcellular location">
    <subcellularLocation>
        <location evidence="1">Nucleus</location>
    </subcellularLocation>
</comment>
<dbReference type="Gene3D" id="3.30.40.10">
    <property type="entry name" value="Zinc/RING finger domain, C3HC4 (zinc finger)"/>
    <property type="match status" value="2"/>
</dbReference>
<feature type="compositionally biased region" description="Basic and acidic residues" evidence="14">
    <location>
        <begin position="140"/>
        <end position="149"/>
    </location>
</feature>
<dbReference type="GO" id="GO:0000785">
    <property type="term" value="C:chromatin"/>
    <property type="evidence" value="ECO:0007669"/>
    <property type="project" value="TreeGrafter"/>
</dbReference>
<evidence type="ECO:0000259" key="16">
    <source>
        <dbReference type="PROSITE" id="PS50016"/>
    </source>
</evidence>
<dbReference type="PROSITE" id="PS00633">
    <property type="entry name" value="BROMODOMAIN_1"/>
    <property type="match status" value="1"/>
</dbReference>
<keyword evidence="4 12" id="KW-0863">Zinc-finger</keyword>
<feature type="domain" description="MBD" evidence="18">
    <location>
        <begin position="326"/>
        <end position="398"/>
    </location>
</feature>
<dbReference type="InterPro" id="IPR028941">
    <property type="entry name" value="WHIM2_dom"/>
</dbReference>
<dbReference type="CDD" id="cd15489">
    <property type="entry name" value="PHD_SF"/>
    <property type="match status" value="1"/>
</dbReference>
<evidence type="ECO:0000256" key="4">
    <source>
        <dbReference type="ARBA" id="ARBA00022771"/>
    </source>
</evidence>
<dbReference type="SMART" id="SM00297">
    <property type="entry name" value="BROMO"/>
    <property type="match status" value="1"/>
</dbReference>
<evidence type="ECO:0000256" key="10">
    <source>
        <dbReference type="ARBA" id="ARBA00023242"/>
    </source>
</evidence>
<dbReference type="GO" id="GO:0003677">
    <property type="term" value="F:DNA binding"/>
    <property type="evidence" value="ECO:0007669"/>
    <property type="project" value="InterPro"/>
</dbReference>
<feature type="compositionally biased region" description="Polar residues" evidence="14">
    <location>
        <begin position="150"/>
        <end position="167"/>
    </location>
</feature>
<keyword evidence="9" id="KW-0804">Transcription</keyword>
<dbReference type="PROSITE" id="PS50014">
    <property type="entry name" value="BROMODOMAIN_2"/>
    <property type="match status" value="1"/>
</dbReference>
<proteinExistence type="inferred from homology"/>
<evidence type="ECO:0000256" key="9">
    <source>
        <dbReference type="ARBA" id="ARBA00023163"/>
    </source>
</evidence>
<dbReference type="PROSITE" id="PS50982">
    <property type="entry name" value="MBD"/>
    <property type="match status" value="1"/>
</dbReference>
<dbReference type="SUPFAM" id="SSF47370">
    <property type="entry name" value="Bromodomain"/>
    <property type="match status" value="1"/>
</dbReference>
<dbReference type="Pfam" id="PF01429">
    <property type="entry name" value="MBD"/>
    <property type="match status" value="1"/>
</dbReference>
<feature type="region of interest" description="Disordered" evidence="14">
    <location>
        <begin position="80"/>
        <end position="167"/>
    </location>
</feature>
<dbReference type="WBParaSite" id="TCLT_0000648601-mRNA-1">
    <property type="protein sequence ID" value="TCLT_0000648601-mRNA-1"/>
    <property type="gene ID" value="TCLT_0000648601"/>
</dbReference>
<evidence type="ECO:0000259" key="17">
    <source>
        <dbReference type="PROSITE" id="PS50827"/>
    </source>
</evidence>
<dbReference type="InterPro" id="IPR001487">
    <property type="entry name" value="Bromodomain"/>
</dbReference>
<evidence type="ECO:0000256" key="6">
    <source>
        <dbReference type="ARBA" id="ARBA00023015"/>
    </source>
</evidence>
<comment type="similarity">
    <text evidence="2">Belongs to the WAL family.</text>
</comment>
<dbReference type="Gene3D" id="1.20.920.10">
    <property type="entry name" value="Bromodomain-like"/>
    <property type="match status" value="1"/>
</dbReference>
<dbReference type="Pfam" id="PF02791">
    <property type="entry name" value="DDT"/>
    <property type="match status" value="1"/>
</dbReference>
<reference evidence="19" key="1">
    <citation type="submission" date="2016-04" db="UniProtKB">
        <authorList>
            <consortium name="WormBaseParasite"/>
        </authorList>
    </citation>
    <scope>IDENTIFICATION</scope>
</reference>
<dbReference type="PRINTS" id="PR00503">
    <property type="entry name" value="BROMODOMAIN"/>
</dbReference>
<dbReference type="GO" id="GO:0008270">
    <property type="term" value="F:zinc ion binding"/>
    <property type="evidence" value="ECO:0007669"/>
    <property type="project" value="UniProtKB-KW"/>
</dbReference>
<dbReference type="Pfam" id="PF00628">
    <property type="entry name" value="PHD"/>
    <property type="match status" value="1"/>
</dbReference>
<evidence type="ECO:0000256" key="11">
    <source>
        <dbReference type="PROSITE-ProRule" id="PRU00035"/>
    </source>
</evidence>
<dbReference type="SMART" id="SM00571">
    <property type="entry name" value="DDT"/>
    <property type="match status" value="1"/>
</dbReference>
<feature type="region of interest" description="Disordered" evidence="14">
    <location>
        <begin position="1390"/>
        <end position="1410"/>
    </location>
</feature>
<evidence type="ECO:0000256" key="1">
    <source>
        <dbReference type="ARBA" id="ARBA00004123"/>
    </source>
</evidence>
<dbReference type="InterPro" id="IPR019787">
    <property type="entry name" value="Znf_PHD-finger"/>
</dbReference>
<keyword evidence="10" id="KW-0539">Nucleus</keyword>
<feature type="region of interest" description="Disordered" evidence="14">
    <location>
        <begin position="1169"/>
        <end position="1193"/>
    </location>
</feature>
<dbReference type="SMART" id="SM00391">
    <property type="entry name" value="MBD"/>
    <property type="match status" value="1"/>
</dbReference>
<dbReference type="CDD" id="cd15545">
    <property type="entry name" value="PHD_BAZ2A_like"/>
    <property type="match status" value="1"/>
</dbReference>
<dbReference type="FunFam" id="3.30.40.10:FF:000199">
    <property type="entry name" value="Bromodomain adjacent to zinc finger domain 2B"/>
    <property type="match status" value="1"/>
</dbReference>
<sequence>MGDQMQQNFLAMLAAQAVNQNNMPMNLLFPNMNFPPANALDMLLWNNVMQLSQPGFFVPQQQLPQESFEEVLHRMAGVSSTSASISGSGNQQTAAEVDSRESSSQPIGYSVSDIASTSTTNLGLLNIDPDSPTKGLEPGEIPKRRDNNRSRNGISSLPTNQVPSTSGISLNSNILEASARCYAALAASASQQQQQQQQQQQLQQNEILAAVLQNAANFERARFAVANTVTPSIRQGSSNTCVNSVGNPSLKRITTAHQHVSNTSCKKEDNSRASGSLPASSTSSRLNESPLDLSFRKSKSGSKERGRSFADHASGVDSESSRKRTQVDASLIRIPLKSGWRRQTCIRTISASGVRGDVIYYAPCGKKLGSYAEVTRYLTKKNIKNIGRENFSFSCKVIVGEYILFKDDKDGSKVPDRVSEEKILAEIANCSATNTVRRSSGAHVKAPSSLAGTDQSSTFVSAVDKNSMKLMEEATLRQLHRQLLRRQGEQHMYAQLLLSLCQGQQLQQRHLQLQQQQLPLITTGDLLENQKSRNLSAGAVNIAVISTSTTISTSATTTTTAVPTVIIPNTGAVETKPTKSDLTDEERQEERLKALRLPTDDLLIEEARKLPTLDSIENLSVNAPTFANVLMVDEFVRNFGHVLRIDPNTLPTLNEFLAGLQNDPVHLKSFLLLTKTLLQLVLEYPGLPSGIAGRTPLGQALKDVGVHRENYSELLKMFLLSRDEEGKRLGAKLEGSSFECLDPESKASILAFLCNELLYCRNVVRDIESNMEEMTRLKGEKWLREGKSRALRAVQTRKRAALKRLRHDIKDEDVASSRAGTPGSEPSESSEEVESLLQPSRLKALTPGLGQCDVLTEEEEAMTVDELEAYIGRLNCEVEELRERHNLLINRVRIQPIGQDRFHRFYWVLQRIGVPLVESIASSSLHNPAINVDVTCRQDPPSIVEDPQIFINPDIIACVEDILDILCGSEERPDKGKKVRLRRLDNKCKRGWWMISNAKLMEQLRGAFHGRGIRERILHRVLNKDNLTFKPMKLERVSRPLTINEINKAMINRISSLITSFEQKIVAANVHCRPMPSTGDGRDDDAESEVSQDAWMFDDTYEFVNDAEAEEKRSFVEWDSFKKLKERLLEAEKSIERRYLLHRYYAGTTIPAEKILFTQQQNVQNGSNNVDASAVVDGGEPQSEPSESSSTSCHYDGEAIAVDESGNTELLQRWRDYVQKAKTGGQIMFAIQALDSAIAWEKSIMKASCQICRTSENESQLLLCDACDMGYHMYCFRPRIAVVPDGEWYCPLCVQRACRKVVCLLCSKWNQPNSHPIEPIIVCSKCYNGYHISCFDRSPTVSDPKQWTCPGCLNADGFSSELANSLLNGDVEMLVTQPEGQGKQIVHVQEETSGGKQETPRHRRRMTPADYDFPPDMMKNLFYSMVEELWARPESTPFQYPVDTKEVPFYKKVIKKPMDLHQIRLNIEVNKYATQESFIEDVELIFENCRTFNEDESPVGQLGAALHKFYVKRWKQLRYNYSKRLKRLRNPRTVHSVAVASSSSPVIETSCPDLYS</sequence>
<keyword evidence="5" id="KW-0862">Zinc</keyword>
<dbReference type="Gene3D" id="3.30.890.10">
    <property type="entry name" value="Methyl-cpg-binding Protein 2, Chain A"/>
    <property type="match status" value="1"/>
</dbReference>
<feature type="region of interest" description="Disordered" evidence="14">
    <location>
        <begin position="812"/>
        <end position="835"/>
    </location>
</feature>
<feature type="compositionally biased region" description="Low complexity" evidence="14">
    <location>
        <begin position="80"/>
        <end position="89"/>
    </location>
</feature>
<evidence type="ECO:0000259" key="18">
    <source>
        <dbReference type="PROSITE" id="PS50982"/>
    </source>
</evidence>
<dbReference type="InterPro" id="IPR036427">
    <property type="entry name" value="Bromodomain-like_sf"/>
</dbReference>
<feature type="domain" description="DDT" evidence="17">
    <location>
        <begin position="623"/>
        <end position="687"/>
    </location>
</feature>
<evidence type="ECO:0000256" key="13">
    <source>
        <dbReference type="SAM" id="Coils"/>
    </source>
</evidence>
<feature type="domain" description="PHD-type" evidence="16">
    <location>
        <begin position="1246"/>
        <end position="1296"/>
    </location>
</feature>
<evidence type="ECO:0000256" key="2">
    <source>
        <dbReference type="ARBA" id="ARBA00007444"/>
    </source>
</evidence>
<feature type="domain" description="Bromo" evidence="15">
    <location>
        <begin position="1430"/>
        <end position="1500"/>
    </location>
</feature>
<feature type="compositionally biased region" description="Basic and acidic residues" evidence="14">
    <location>
        <begin position="301"/>
        <end position="310"/>
    </location>
</feature>
<dbReference type="InterPro" id="IPR001739">
    <property type="entry name" value="Methyl_CpG_DNA-bd"/>
</dbReference>
<keyword evidence="3" id="KW-0479">Metal-binding</keyword>
<keyword evidence="8 11" id="KW-0103">Bromodomain</keyword>
<dbReference type="PANTHER" id="PTHR45915">
    <property type="entry name" value="TRANSCRIPTION INTERMEDIARY FACTOR"/>
    <property type="match status" value="1"/>
</dbReference>
<dbReference type="PANTHER" id="PTHR45915:SF2">
    <property type="entry name" value="TOUTATIS, ISOFORM E"/>
    <property type="match status" value="1"/>
</dbReference>
<dbReference type="Pfam" id="PF00439">
    <property type="entry name" value="Bromodomain"/>
    <property type="match status" value="1"/>
</dbReference>
<evidence type="ECO:0000313" key="19">
    <source>
        <dbReference type="WBParaSite" id="TCLT_0000648601-mRNA-1"/>
    </source>
</evidence>
<dbReference type="SMART" id="SM00249">
    <property type="entry name" value="PHD"/>
    <property type="match status" value="2"/>
</dbReference>
<evidence type="ECO:0000256" key="5">
    <source>
        <dbReference type="ARBA" id="ARBA00022833"/>
    </source>
</evidence>
<evidence type="ECO:0000256" key="12">
    <source>
        <dbReference type="PROSITE-ProRule" id="PRU00146"/>
    </source>
</evidence>
<protein>
    <submittedName>
        <fullName evidence="19">Bromodomain adjacent to zinc finger domain protein 2B</fullName>
    </submittedName>
</protein>
<dbReference type="SUPFAM" id="SSF57903">
    <property type="entry name" value="FYVE/PHD zinc finger"/>
    <property type="match status" value="2"/>
</dbReference>
<evidence type="ECO:0000256" key="3">
    <source>
        <dbReference type="ARBA" id="ARBA00022723"/>
    </source>
</evidence>
<dbReference type="PROSITE" id="PS50016">
    <property type="entry name" value="ZF_PHD_2"/>
    <property type="match status" value="2"/>
</dbReference>
<evidence type="ECO:0000256" key="14">
    <source>
        <dbReference type="SAM" id="MobiDB-lite"/>
    </source>
</evidence>
<evidence type="ECO:0000256" key="8">
    <source>
        <dbReference type="ARBA" id="ARBA00023117"/>
    </source>
</evidence>
<feature type="compositionally biased region" description="Low complexity" evidence="14">
    <location>
        <begin position="1180"/>
        <end position="1192"/>
    </location>
</feature>
<dbReference type="InterPro" id="IPR018501">
    <property type="entry name" value="DDT_dom"/>
</dbReference>
<evidence type="ECO:0000259" key="15">
    <source>
        <dbReference type="PROSITE" id="PS50014"/>
    </source>
</evidence>
<name>A0A0N5D0Y7_THECL</name>
<dbReference type="PROSITE" id="PS50827">
    <property type="entry name" value="DDT"/>
    <property type="match status" value="1"/>
</dbReference>
<keyword evidence="6" id="KW-0805">Transcription regulation</keyword>
<feature type="domain" description="PHD-type" evidence="16">
    <location>
        <begin position="1300"/>
        <end position="1355"/>
    </location>
</feature>
<feature type="compositionally biased region" description="Polar residues" evidence="14">
    <location>
        <begin position="102"/>
        <end position="123"/>
    </location>
</feature>
<dbReference type="GO" id="GO:0005634">
    <property type="term" value="C:nucleus"/>
    <property type="evidence" value="ECO:0007669"/>
    <property type="project" value="UniProtKB-SubCell"/>
</dbReference>
<keyword evidence="7 13" id="KW-0175">Coiled coil</keyword>
<feature type="region of interest" description="Disordered" evidence="14">
    <location>
        <begin position="256"/>
        <end position="324"/>
    </location>
</feature>
<feature type="compositionally biased region" description="Low complexity" evidence="14">
    <location>
        <begin position="272"/>
        <end position="286"/>
    </location>
</feature>